<name>A0A8J7RXA5_9PROT</name>
<feature type="compositionally biased region" description="Low complexity" evidence="1">
    <location>
        <begin position="81"/>
        <end position="92"/>
    </location>
</feature>
<evidence type="ECO:0000313" key="3">
    <source>
        <dbReference type="EMBL" id="MBP5856120.1"/>
    </source>
</evidence>
<gene>
    <name evidence="3" type="ORF">KAJ83_03805</name>
</gene>
<protein>
    <submittedName>
        <fullName evidence="3">Peptidoglycan DD-metalloendopeptidase family protein</fullName>
    </submittedName>
</protein>
<proteinExistence type="predicted"/>
<dbReference type="PANTHER" id="PTHR21666:SF270">
    <property type="entry name" value="MUREIN HYDROLASE ACTIVATOR ENVC"/>
    <property type="match status" value="1"/>
</dbReference>
<keyword evidence="4" id="KW-1185">Reference proteome</keyword>
<dbReference type="CDD" id="cd12797">
    <property type="entry name" value="M23_peptidase"/>
    <property type="match status" value="1"/>
</dbReference>
<reference evidence="3" key="1">
    <citation type="submission" date="2021-04" db="EMBL/GenBank/DDBJ databases">
        <authorList>
            <person name="Zhang D.-C."/>
        </authorList>
    </citation>
    <scope>NUCLEOTIDE SEQUENCE</scope>
    <source>
        <strain evidence="3">CGMCC 1.15697</strain>
    </source>
</reference>
<dbReference type="GO" id="GO:0004222">
    <property type="term" value="F:metalloendopeptidase activity"/>
    <property type="evidence" value="ECO:0007669"/>
    <property type="project" value="TreeGrafter"/>
</dbReference>
<dbReference type="InterPro" id="IPR050570">
    <property type="entry name" value="Cell_wall_metabolism_enzyme"/>
</dbReference>
<sequence>MMRLLAAIGFALFIAVAGVGTHLAGGGKLDLSVIPGLEDVALEFGWIDRRGPDARDDTPSPAIDQDVVAGSESGADPNTTAPASPSVSDSAPAPDPRADALAAIEEALNGVETAAGPDDGQMAQASTSGAVLNVIGRSAAARAGADGTPPVFAMPVACRPGVDCLVSSFVDMTEGESYRDYSCGALSYNDHKGTDIRLPSQVEMMRGYPVVAAAPGRVVIVRDGMPDANFNLFGRDAVTDRGLGNVVGIDHGNGWRTYYGHMRQNSLKVEQGDEVEAGQPLGLVGLSGLTEFPHVHFQVMQDSTPIDPFTGLRLEGGCGIEGSSLWAPETAAVLKYPRTLLLRFGFSDRVLNEPAVEYMLFKDEIDASKGAIVLHAHLSGLQERDRVEIRIYRPNGEIFADAGIDINELSQSRTFPVGKKDLVEPPETGTYRGELRYFRQTEDGPQQLFEDSVTVEVR</sequence>
<dbReference type="RefSeq" id="WP_210680665.1">
    <property type="nucleotide sequence ID" value="NZ_JAGMWN010000001.1"/>
</dbReference>
<accession>A0A8J7RXA5</accession>
<dbReference type="Gene3D" id="2.70.70.10">
    <property type="entry name" value="Glucose Permease (Domain IIA)"/>
    <property type="match status" value="1"/>
</dbReference>
<evidence type="ECO:0000256" key="1">
    <source>
        <dbReference type="SAM" id="MobiDB-lite"/>
    </source>
</evidence>
<feature type="domain" description="M23ase beta-sheet core" evidence="2">
    <location>
        <begin position="191"/>
        <end position="308"/>
    </location>
</feature>
<evidence type="ECO:0000313" key="4">
    <source>
        <dbReference type="Proteomes" id="UP000672602"/>
    </source>
</evidence>
<dbReference type="InterPro" id="IPR016047">
    <property type="entry name" value="M23ase_b-sheet_dom"/>
</dbReference>
<dbReference type="PANTHER" id="PTHR21666">
    <property type="entry name" value="PEPTIDASE-RELATED"/>
    <property type="match status" value="1"/>
</dbReference>
<comment type="caution">
    <text evidence="3">The sequence shown here is derived from an EMBL/GenBank/DDBJ whole genome shotgun (WGS) entry which is preliminary data.</text>
</comment>
<dbReference type="InterPro" id="IPR011055">
    <property type="entry name" value="Dup_hybrid_motif"/>
</dbReference>
<evidence type="ECO:0000259" key="2">
    <source>
        <dbReference type="Pfam" id="PF01551"/>
    </source>
</evidence>
<dbReference type="Pfam" id="PF01551">
    <property type="entry name" value="Peptidase_M23"/>
    <property type="match status" value="1"/>
</dbReference>
<dbReference type="EMBL" id="JAGMWN010000001">
    <property type="protein sequence ID" value="MBP5856120.1"/>
    <property type="molecule type" value="Genomic_DNA"/>
</dbReference>
<dbReference type="SUPFAM" id="SSF51261">
    <property type="entry name" value="Duplicated hybrid motif"/>
    <property type="match status" value="1"/>
</dbReference>
<dbReference type="Proteomes" id="UP000672602">
    <property type="component" value="Unassembled WGS sequence"/>
</dbReference>
<feature type="region of interest" description="Disordered" evidence="1">
    <location>
        <begin position="51"/>
        <end position="96"/>
    </location>
</feature>
<organism evidence="3 4">
    <name type="scientific">Marivibrio halodurans</name>
    <dbReference type="NCBI Taxonomy" id="2039722"/>
    <lineage>
        <taxon>Bacteria</taxon>
        <taxon>Pseudomonadati</taxon>
        <taxon>Pseudomonadota</taxon>
        <taxon>Alphaproteobacteria</taxon>
        <taxon>Rhodospirillales</taxon>
        <taxon>Rhodospirillaceae</taxon>
        <taxon>Marivibrio</taxon>
    </lineage>
</organism>
<dbReference type="AlphaFoldDB" id="A0A8J7RXA5"/>